<reference evidence="5" key="2">
    <citation type="submission" date="2025-08" db="UniProtKB">
        <authorList>
            <consortium name="RefSeq"/>
        </authorList>
    </citation>
    <scope>IDENTIFICATION</scope>
    <source>
        <tissue evidence="5">Leaf</tissue>
    </source>
</reference>
<dbReference type="RefSeq" id="XP_010433546.1">
    <property type="nucleotide sequence ID" value="XM_010435244.2"/>
</dbReference>
<feature type="compositionally biased region" description="Basic and acidic residues" evidence="1">
    <location>
        <begin position="43"/>
        <end position="52"/>
    </location>
</feature>
<evidence type="ECO:0000256" key="1">
    <source>
        <dbReference type="SAM" id="MobiDB-lite"/>
    </source>
</evidence>
<reference evidence="4" key="1">
    <citation type="journal article" date="2014" name="Nat. Commun.">
        <title>The emerging biofuel crop Camelina sativa retains a highly undifferentiated hexaploid genome structure.</title>
        <authorList>
            <person name="Kagale S."/>
            <person name="Koh C."/>
            <person name="Nixon J."/>
            <person name="Bollina V."/>
            <person name="Clarke W.E."/>
            <person name="Tuteja R."/>
            <person name="Spillane C."/>
            <person name="Robinson S.J."/>
            <person name="Links M.G."/>
            <person name="Clarke C."/>
            <person name="Higgins E.E."/>
            <person name="Huebert T."/>
            <person name="Sharpe A.G."/>
            <person name="Parkin I.A."/>
        </authorList>
    </citation>
    <scope>NUCLEOTIDE SEQUENCE [LARGE SCALE GENOMIC DNA]</scope>
    <source>
        <strain evidence="4">cv. DH55</strain>
    </source>
</reference>
<feature type="domain" description="DUF4408" evidence="3">
    <location>
        <begin position="4"/>
        <end position="33"/>
    </location>
</feature>
<feature type="transmembrane region" description="Helical" evidence="2">
    <location>
        <begin position="12"/>
        <end position="30"/>
    </location>
</feature>
<dbReference type="PANTHER" id="PTHR33098">
    <property type="entry name" value="COTTON FIBER (DUF761)"/>
    <property type="match status" value="1"/>
</dbReference>
<name>A0ABM0TZ80_CAMSA</name>
<dbReference type="Pfam" id="PF05553">
    <property type="entry name" value="DUF761"/>
    <property type="match status" value="1"/>
</dbReference>
<dbReference type="InterPro" id="IPR008480">
    <property type="entry name" value="DUF761_pln"/>
</dbReference>
<feature type="compositionally biased region" description="Basic and acidic residues" evidence="1">
    <location>
        <begin position="215"/>
        <end position="242"/>
    </location>
</feature>
<feature type="compositionally biased region" description="Basic residues" evidence="1">
    <location>
        <begin position="198"/>
        <end position="212"/>
    </location>
</feature>
<keyword evidence="2" id="KW-0472">Membrane</keyword>
<gene>
    <name evidence="5" type="primary">LOC104717638</name>
</gene>
<evidence type="ECO:0000313" key="4">
    <source>
        <dbReference type="Proteomes" id="UP000694864"/>
    </source>
</evidence>
<dbReference type="GeneID" id="104717638"/>
<protein>
    <submittedName>
        <fullName evidence="5">Uncharacterized protein LOC104717638</fullName>
    </submittedName>
</protein>
<accession>A0ABM0TZ80</accession>
<keyword evidence="2" id="KW-1133">Transmembrane helix</keyword>
<keyword evidence="2" id="KW-0812">Transmembrane</keyword>
<keyword evidence="4" id="KW-1185">Reference proteome</keyword>
<dbReference type="InterPro" id="IPR025520">
    <property type="entry name" value="DUF4408"/>
</dbReference>
<feature type="region of interest" description="Disordered" evidence="1">
    <location>
        <begin position="141"/>
        <end position="259"/>
    </location>
</feature>
<evidence type="ECO:0000259" key="3">
    <source>
        <dbReference type="Pfam" id="PF14364"/>
    </source>
</evidence>
<feature type="region of interest" description="Disordered" evidence="1">
    <location>
        <begin position="35"/>
        <end position="62"/>
    </location>
</feature>
<organism evidence="4 5">
    <name type="scientific">Camelina sativa</name>
    <name type="common">False flax</name>
    <name type="synonym">Myagrum sativum</name>
    <dbReference type="NCBI Taxonomy" id="90675"/>
    <lineage>
        <taxon>Eukaryota</taxon>
        <taxon>Viridiplantae</taxon>
        <taxon>Streptophyta</taxon>
        <taxon>Embryophyta</taxon>
        <taxon>Tracheophyta</taxon>
        <taxon>Spermatophyta</taxon>
        <taxon>Magnoliopsida</taxon>
        <taxon>eudicotyledons</taxon>
        <taxon>Gunneridae</taxon>
        <taxon>Pentapetalae</taxon>
        <taxon>rosids</taxon>
        <taxon>malvids</taxon>
        <taxon>Brassicales</taxon>
        <taxon>Brassicaceae</taxon>
        <taxon>Camelineae</taxon>
        <taxon>Camelina</taxon>
    </lineage>
</organism>
<feature type="region of interest" description="Disordered" evidence="1">
    <location>
        <begin position="83"/>
        <end position="103"/>
    </location>
</feature>
<evidence type="ECO:0000256" key="2">
    <source>
        <dbReference type="SAM" id="Phobius"/>
    </source>
</evidence>
<dbReference type="Pfam" id="PF14364">
    <property type="entry name" value="DUF4408"/>
    <property type="match status" value="1"/>
</dbReference>
<dbReference type="PANTHER" id="PTHR33098:SF57">
    <property type="entry name" value="DUF4408 DOMAIN PROTEIN"/>
    <property type="match status" value="1"/>
</dbReference>
<sequence>MELVTSLTSWLTPTTLFLLLNFTIGTIFIANRFSPSGSRKHNPHQDGFRSGHDQGQARFGRPPSLIDRVKSINFSLYNSPSPESEIHFSGSDHNPNPPPSLLQRVRSFNMPSFKFPQHNSEGDYAAYDLMTRREEINRVDDPIDKIPENDVMNEPRLGPPSLLQRVKSIKLPSLYRSEPDPTPEETTPTRTKSESSKPVKKKKKKATAKKMTKSASERYIGREEETVEAVEKRRPETMRAERPTPMVDGRGGGGEEGVDDKASNFINKFKQQLKLQRLDSFLRYREMLKNE</sequence>
<evidence type="ECO:0000313" key="5">
    <source>
        <dbReference type="RefSeq" id="XP_010433546.1"/>
    </source>
</evidence>
<dbReference type="Proteomes" id="UP000694864">
    <property type="component" value="Chromosome 10"/>
</dbReference>
<proteinExistence type="predicted"/>